<evidence type="ECO:0000313" key="3">
    <source>
        <dbReference type="Proteomes" id="UP000319859"/>
    </source>
</evidence>
<evidence type="ECO:0000256" key="1">
    <source>
        <dbReference type="SAM" id="MobiDB-lite"/>
    </source>
</evidence>
<organism evidence="2 3">
    <name type="scientific">Nitrospirillum amazonense</name>
    <dbReference type="NCBI Taxonomy" id="28077"/>
    <lineage>
        <taxon>Bacteria</taxon>
        <taxon>Pseudomonadati</taxon>
        <taxon>Pseudomonadota</taxon>
        <taxon>Alphaproteobacteria</taxon>
        <taxon>Rhodospirillales</taxon>
        <taxon>Azospirillaceae</taxon>
        <taxon>Nitrospirillum</taxon>
    </lineage>
</organism>
<dbReference type="Proteomes" id="UP000319859">
    <property type="component" value="Unassembled WGS sequence"/>
</dbReference>
<comment type="caution">
    <text evidence="2">The sequence shown here is derived from an EMBL/GenBank/DDBJ whole genome shotgun (WGS) entry which is preliminary data.</text>
</comment>
<dbReference type="AlphaFoldDB" id="A0A560FIB0"/>
<gene>
    <name evidence="2" type="ORF">FBZ89_105228</name>
</gene>
<feature type="region of interest" description="Disordered" evidence="1">
    <location>
        <begin position="84"/>
        <end position="103"/>
    </location>
</feature>
<proteinExistence type="predicted"/>
<accession>A0A560FIB0</accession>
<dbReference type="EMBL" id="VITN01000005">
    <property type="protein sequence ID" value="TWB21353.1"/>
    <property type="molecule type" value="Genomic_DNA"/>
</dbReference>
<evidence type="ECO:0000313" key="2">
    <source>
        <dbReference type="EMBL" id="TWB21353.1"/>
    </source>
</evidence>
<dbReference type="Pfam" id="PF21983">
    <property type="entry name" value="NikA-like"/>
    <property type="match status" value="1"/>
</dbReference>
<sequence length="103" mass="11402">MAATARLVVQMTPTEKRRLTAQAKRLGVSTSEFVRRRVAEDDLAENREEIEALLATLADAAPRILARLDRSIVEAEAAIEDVRERRPSRVSAKRSSVGYAPLS</sequence>
<dbReference type="OrthoDB" id="9901872at2"/>
<dbReference type="RefSeq" id="WP_145749983.1">
    <property type="nucleotide sequence ID" value="NZ_VITN01000005.1"/>
</dbReference>
<dbReference type="InterPro" id="IPR053842">
    <property type="entry name" value="NikA-like"/>
</dbReference>
<protein>
    <submittedName>
        <fullName evidence="2">Uncharacterized protein</fullName>
    </submittedName>
</protein>
<reference evidence="2 3" key="1">
    <citation type="submission" date="2019-06" db="EMBL/GenBank/DDBJ databases">
        <title>Genomic Encyclopedia of Type Strains, Phase IV (KMG-V): Genome sequencing to study the core and pangenomes of soil and plant-associated prokaryotes.</title>
        <authorList>
            <person name="Whitman W."/>
        </authorList>
    </citation>
    <scope>NUCLEOTIDE SEQUENCE [LARGE SCALE GENOMIC DNA]</scope>
    <source>
        <strain evidence="2 3">BR 11880</strain>
    </source>
</reference>
<name>A0A560FIB0_9PROT</name>